<dbReference type="AlphaFoldDB" id="A0A243BB27"/>
<organism evidence="3 4">
    <name type="scientific">Bacillus thuringiensis serovar pingluonsis</name>
    <dbReference type="NCBI Taxonomy" id="180881"/>
    <lineage>
        <taxon>Bacteria</taxon>
        <taxon>Bacillati</taxon>
        <taxon>Bacillota</taxon>
        <taxon>Bacilli</taxon>
        <taxon>Bacillales</taxon>
        <taxon>Bacillaceae</taxon>
        <taxon>Bacillus</taxon>
        <taxon>Bacillus cereus group</taxon>
    </lineage>
</organism>
<comment type="caution">
    <text evidence="3">The sequence shown here is derived from an EMBL/GenBank/DDBJ whole genome shotgun (WGS) entry which is preliminary data.</text>
</comment>
<name>A0A243BB27_BACTU</name>
<reference evidence="3 4" key="1">
    <citation type="submission" date="2016-10" db="EMBL/GenBank/DDBJ databases">
        <title>Comparative genomics of Bacillus thuringiensis reveals a path to pathogens against multiple invertebrate hosts.</title>
        <authorList>
            <person name="Zheng J."/>
            <person name="Gao Q."/>
            <person name="Liu H."/>
            <person name="Peng D."/>
            <person name="Ruan L."/>
            <person name="Sun M."/>
        </authorList>
    </citation>
    <scope>NUCLEOTIDE SEQUENCE [LARGE SCALE GENOMIC DNA]</scope>
    <source>
        <strain evidence="3">BGSC 4BX1</strain>
    </source>
</reference>
<keyword evidence="2" id="KW-0560">Oxidoreductase</keyword>
<dbReference type="GO" id="GO:0016705">
    <property type="term" value="F:oxidoreductase activity, acting on paired donors, with incorporation or reduction of molecular oxygen"/>
    <property type="evidence" value="ECO:0007669"/>
    <property type="project" value="InterPro"/>
</dbReference>
<proteinExistence type="inferred from homology"/>
<keyword evidence="2" id="KW-0349">Heme</keyword>
<comment type="similarity">
    <text evidence="1 2">Belongs to the cytochrome P450 family.</text>
</comment>
<dbReference type="GO" id="GO:0005506">
    <property type="term" value="F:iron ion binding"/>
    <property type="evidence" value="ECO:0007669"/>
    <property type="project" value="InterPro"/>
</dbReference>
<dbReference type="InterPro" id="IPR036396">
    <property type="entry name" value="Cyt_P450_sf"/>
</dbReference>
<evidence type="ECO:0000256" key="2">
    <source>
        <dbReference type="RuleBase" id="RU000461"/>
    </source>
</evidence>
<evidence type="ECO:0000313" key="4">
    <source>
        <dbReference type="Proteomes" id="UP000195089"/>
    </source>
</evidence>
<dbReference type="PRINTS" id="PR00359">
    <property type="entry name" value="BP450"/>
</dbReference>
<dbReference type="GO" id="GO:0020037">
    <property type="term" value="F:heme binding"/>
    <property type="evidence" value="ECO:0007669"/>
    <property type="project" value="InterPro"/>
</dbReference>
<sequence>MLQKIELKYDPLDPQTLLNPYPIYKKLRENAPVYWHEGMKSWVLTRYDDCKEVLRNHEVFTTDRRRVGVEIPDVRHNVQSLDPPDNIPLRNLLTRAFNSQDINNVREKIHVLIKDILKKHKSINEFDFMREVSAPLALSMTAITLGVDEPNLDSFLEISEAITRQMDSGLRPENIEPGNQAREKLNALVGEWFATEDRPGIVSYIRKHAQNTNVPEHYIRNTTGTMFNASFGSLYAVFGNVVLALLEHPEVFDKLNDKSLIDTGVDELIRFDGPAQGTGRIAAKTTKIRDTTIQKGDVIVVLFAAANRDPEVFPEPDSIILDRSKNPHLGFGWGPHTCVGTFFGKLAIKELILCLLEESSRLRLLRRPTRRVTATSRGIELLPVSFS</sequence>
<dbReference type="PANTHER" id="PTHR46696:SF6">
    <property type="entry name" value="P450, PUTATIVE (EUROFUNG)-RELATED"/>
    <property type="match status" value="1"/>
</dbReference>
<accession>A0A243BB27</accession>
<protein>
    <submittedName>
        <fullName evidence="3">Cytochrome P450</fullName>
    </submittedName>
</protein>
<keyword evidence="2" id="KW-0408">Iron</keyword>
<dbReference type="PANTHER" id="PTHR46696">
    <property type="entry name" value="P450, PUTATIVE (EUROFUNG)-RELATED"/>
    <property type="match status" value="1"/>
</dbReference>
<dbReference type="Gene3D" id="1.10.630.10">
    <property type="entry name" value="Cytochrome P450"/>
    <property type="match status" value="1"/>
</dbReference>
<evidence type="ECO:0000313" key="3">
    <source>
        <dbReference type="EMBL" id="OTY42763.1"/>
    </source>
</evidence>
<dbReference type="InterPro" id="IPR001128">
    <property type="entry name" value="Cyt_P450"/>
</dbReference>
<keyword evidence="2" id="KW-0503">Monooxygenase</keyword>
<dbReference type="RefSeq" id="WP_088119720.1">
    <property type="nucleotide sequence ID" value="NZ_NFDL01000059.1"/>
</dbReference>
<dbReference type="Proteomes" id="UP000195089">
    <property type="component" value="Unassembled WGS sequence"/>
</dbReference>
<dbReference type="Pfam" id="PF00067">
    <property type="entry name" value="p450"/>
    <property type="match status" value="1"/>
</dbReference>
<keyword evidence="2" id="KW-0479">Metal-binding</keyword>
<dbReference type="InterPro" id="IPR017972">
    <property type="entry name" value="Cyt_P450_CS"/>
</dbReference>
<evidence type="ECO:0000256" key="1">
    <source>
        <dbReference type="ARBA" id="ARBA00010617"/>
    </source>
</evidence>
<dbReference type="PROSITE" id="PS00086">
    <property type="entry name" value="CYTOCHROME_P450"/>
    <property type="match status" value="1"/>
</dbReference>
<dbReference type="SUPFAM" id="SSF48264">
    <property type="entry name" value="Cytochrome P450"/>
    <property type="match status" value="1"/>
</dbReference>
<dbReference type="EMBL" id="NFDL01000059">
    <property type="protein sequence ID" value="OTY42763.1"/>
    <property type="molecule type" value="Genomic_DNA"/>
</dbReference>
<dbReference type="GO" id="GO:0004497">
    <property type="term" value="F:monooxygenase activity"/>
    <property type="evidence" value="ECO:0007669"/>
    <property type="project" value="UniProtKB-KW"/>
</dbReference>
<dbReference type="InterPro" id="IPR002397">
    <property type="entry name" value="Cyt_P450_B"/>
</dbReference>
<gene>
    <name evidence="3" type="ORF">BK742_15790</name>
</gene>